<reference evidence="2" key="1">
    <citation type="journal article" date="2018" name="Genome Biol.">
        <title>SKESA: strategic k-mer extension for scrupulous assemblies.</title>
        <authorList>
            <person name="Souvorov A."/>
            <person name="Agarwala R."/>
            <person name="Lipman D.J."/>
        </authorList>
    </citation>
    <scope>NUCLEOTIDE SEQUENCE</scope>
    <source>
        <strain evidence="2">CAVp300</strain>
    </source>
</reference>
<dbReference type="Proteomes" id="UP000867740">
    <property type="component" value="Unassembled WGS sequence"/>
</dbReference>
<dbReference type="EMBL" id="DACSUM010000055">
    <property type="protein sequence ID" value="HAT3584387.1"/>
    <property type="molecule type" value="Genomic_DNA"/>
</dbReference>
<feature type="domain" description="Helix-turn-helix type 11" evidence="1">
    <location>
        <begin position="7"/>
        <end position="48"/>
    </location>
</feature>
<accession>A0A9P3TDC7</accession>
<comment type="caution">
    <text evidence="2">The sequence shown here is derived from an EMBL/GenBank/DDBJ whole genome shotgun (WGS) entry which is preliminary data.</text>
</comment>
<dbReference type="Gene3D" id="1.10.10.10">
    <property type="entry name" value="Winged helix-like DNA-binding domain superfamily/Winged helix DNA-binding domain"/>
    <property type="match status" value="1"/>
</dbReference>
<proteinExistence type="predicted"/>
<gene>
    <name evidence="2" type="ORF">I8531_004767</name>
</gene>
<dbReference type="InterPro" id="IPR013196">
    <property type="entry name" value="HTH_11"/>
</dbReference>
<dbReference type="InterPro" id="IPR036388">
    <property type="entry name" value="WH-like_DNA-bd_sf"/>
</dbReference>
<dbReference type="Pfam" id="PF08279">
    <property type="entry name" value="HTH_11"/>
    <property type="match status" value="1"/>
</dbReference>
<reference evidence="2" key="2">
    <citation type="submission" date="2020-10" db="EMBL/GenBank/DDBJ databases">
        <authorList>
            <consortium name="NCBI Pathogen Detection Project"/>
        </authorList>
    </citation>
    <scope>NUCLEOTIDE SEQUENCE</scope>
    <source>
        <strain evidence="2">CAVp300</strain>
    </source>
</reference>
<dbReference type="AlphaFoldDB" id="A0A9P3TDC7"/>
<evidence type="ECO:0000259" key="1">
    <source>
        <dbReference type="Pfam" id="PF08279"/>
    </source>
</evidence>
<evidence type="ECO:0000313" key="2">
    <source>
        <dbReference type="EMBL" id="HAT3584387.1"/>
    </source>
</evidence>
<dbReference type="SUPFAM" id="SSF46785">
    <property type="entry name" value="Winged helix' DNA-binding domain"/>
    <property type="match status" value="1"/>
</dbReference>
<dbReference type="RefSeq" id="WP_047371502.1">
    <property type="nucleotide sequence ID" value="NZ_CABMNU010000005.1"/>
</dbReference>
<name>A0A9P3TDC7_KLUIN</name>
<protein>
    <submittedName>
        <fullName evidence="2">Helix-turn-helix domain-containing protein</fullName>
    </submittedName>
</protein>
<evidence type="ECO:0000313" key="3">
    <source>
        <dbReference type="Proteomes" id="UP000867740"/>
    </source>
</evidence>
<sequence length="202" mass="22781">MMDSLKKRIIACIKENQPVTTDTIHQKLNVSRNSVRTELAKLRELGAIHSQVAIGHFASQEDFNLWLENGGREYMTARGAAGNKRSQEMRRRAGTVRQKIANTLRKYGPLSGKEIADMMSVTYQRIASQICEMVRLNQLVKHGKSGSYLYTAVGDAEVFPADEVTQEDIELPEMPTNIPDIFTQCRNSEAMKRVLSFYGRAV</sequence>
<organism evidence="2 3">
    <name type="scientific">Kluyvera intermedia</name>
    <name type="common">Enterobacter intermedius</name>
    <dbReference type="NCBI Taxonomy" id="61648"/>
    <lineage>
        <taxon>Bacteria</taxon>
        <taxon>Pseudomonadati</taxon>
        <taxon>Pseudomonadota</taxon>
        <taxon>Gammaproteobacteria</taxon>
        <taxon>Enterobacterales</taxon>
        <taxon>Enterobacteriaceae</taxon>
        <taxon>Kluyvera</taxon>
    </lineage>
</organism>
<dbReference type="InterPro" id="IPR036390">
    <property type="entry name" value="WH_DNA-bd_sf"/>
</dbReference>